<name>A0A0E2DAT8_LEPIR</name>
<protein>
    <submittedName>
        <fullName evidence="2">Uncharacterized protein</fullName>
    </submittedName>
</protein>
<feature type="compositionally biased region" description="Basic and acidic residues" evidence="1">
    <location>
        <begin position="7"/>
        <end position="16"/>
    </location>
</feature>
<comment type="caution">
    <text evidence="2">The sequence shown here is derived from an EMBL/GenBank/DDBJ whole genome shotgun (WGS) entry which is preliminary data.</text>
</comment>
<dbReference type="AlphaFoldDB" id="A0A0E2DAT8"/>
<sequence>MSAITMELRDGREKRNTNRSGNRTPTALFEYKRIGSCAYDRIHSGICRTETRKSKTTCRSKQCSGIQNIQSLKKYWCQSGDRNNTYPCPKCKKVIIAITFYLDKLNKTISFIPYNTPTKNKKARLQPGSEVNLRLTPKRFLSPLLFAVNQKI</sequence>
<organism evidence="2 3">
    <name type="scientific">Leptospira interrogans str. UI 12758</name>
    <dbReference type="NCBI Taxonomy" id="1049938"/>
    <lineage>
        <taxon>Bacteria</taxon>
        <taxon>Pseudomonadati</taxon>
        <taxon>Spirochaetota</taxon>
        <taxon>Spirochaetia</taxon>
        <taxon>Leptospirales</taxon>
        <taxon>Leptospiraceae</taxon>
        <taxon>Leptospira</taxon>
    </lineage>
</organism>
<evidence type="ECO:0000256" key="1">
    <source>
        <dbReference type="SAM" id="MobiDB-lite"/>
    </source>
</evidence>
<reference evidence="2 3" key="1">
    <citation type="submission" date="2012-10" db="EMBL/GenBank/DDBJ databases">
        <authorList>
            <person name="Harkins D.M."/>
            <person name="Durkin A.S."/>
            <person name="Brinkac L.M."/>
            <person name="Haft D.H."/>
            <person name="Selengut J.D."/>
            <person name="Sanka R."/>
            <person name="DePew J."/>
            <person name="Purushe J."/>
            <person name="Chanthongthip A."/>
            <person name="Lattana O."/>
            <person name="Phetsouvanh R."/>
            <person name="Newton P.N."/>
            <person name="Vinetz J.M."/>
            <person name="Sutton G.G."/>
            <person name="Nierman W.C."/>
            <person name="Fouts D.E."/>
        </authorList>
    </citation>
    <scope>NUCLEOTIDE SEQUENCE [LARGE SCALE GENOMIC DNA]</scope>
    <source>
        <strain evidence="2 3">UI 12758</strain>
    </source>
</reference>
<evidence type="ECO:0000313" key="3">
    <source>
        <dbReference type="Proteomes" id="UP000001340"/>
    </source>
</evidence>
<dbReference type="EMBL" id="AHNR02000004">
    <property type="protein sequence ID" value="EKR57198.1"/>
    <property type="molecule type" value="Genomic_DNA"/>
</dbReference>
<gene>
    <name evidence="2" type="ORF">LEP1GSC105_0138</name>
</gene>
<dbReference type="Proteomes" id="UP000001340">
    <property type="component" value="Unassembled WGS sequence"/>
</dbReference>
<evidence type="ECO:0000313" key="2">
    <source>
        <dbReference type="EMBL" id="EKR57198.1"/>
    </source>
</evidence>
<feature type="region of interest" description="Disordered" evidence="1">
    <location>
        <begin position="1"/>
        <end position="24"/>
    </location>
</feature>
<accession>A0A0E2DAT8</accession>
<proteinExistence type="predicted"/>